<dbReference type="Proteomes" id="UP000291819">
    <property type="component" value="Unassembled WGS sequence"/>
</dbReference>
<organism evidence="1 2">
    <name type="scientific">Pedobacter kyonggii</name>
    <dbReference type="NCBI Taxonomy" id="1926871"/>
    <lineage>
        <taxon>Bacteria</taxon>
        <taxon>Pseudomonadati</taxon>
        <taxon>Bacteroidota</taxon>
        <taxon>Sphingobacteriia</taxon>
        <taxon>Sphingobacteriales</taxon>
        <taxon>Sphingobacteriaceae</taxon>
        <taxon>Pedobacter</taxon>
    </lineage>
</organism>
<comment type="caution">
    <text evidence="1">The sequence shown here is derived from an EMBL/GenBank/DDBJ whole genome shotgun (WGS) entry which is preliminary data.</text>
</comment>
<dbReference type="OrthoDB" id="799937at2"/>
<dbReference type="RefSeq" id="WP_131028353.1">
    <property type="nucleotide sequence ID" value="NZ_SIXF01000002.1"/>
</dbReference>
<dbReference type="AlphaFoldDB" id="A0A4Q9HGB2"/>
<gene>
    <name evidence="1" type="ORF">EYS08_02890</name>
</gene>
<evidence type="ECO:0000313" key="1">
    <source>
        <dbReference type="EMBL" id="TBO44273.1"/>
    </source>
</evidence>
<proteinExistence type="predicted"/>
<protein>
    <submittedName>
        <fullName evidence="1">Uncharacterized protein</fullName>
    </submittedName>
</protein>
<evidence type="ECO:0000313" key="2">
    <source>
        <dbReference type="Proteomes" id="UP000291819"/>
    </source>
</evidence>
<dbReference type="EMBL" id="SIXF01000002">
    <property type="protein sequence ID" value="TBO44273.1"/>
    <property type="molecule type" value="Genomic_DNA"/>
</dbReference>
<keyword evidence="2" id="KW-1185">Reference proteome</keyword>
<reference evidence="1 2" key="1">
    <citation type="submission" date="2019-02" db="EMBL/GenBank/DDBJ databases">
        <title>Pedobacter kyonggii whole genome sequence analysis.</title>
        <authorList>
            <person name="Dahal R.H."/>
        </authorList>
    </citation>
    <scope>NUCLEOTIDE SEQUENCE [LARGE SCALE GENOMIC DNA]</scope>
    <source>
        <strain evidence="1 2">K-4-11-1</strain>
    </source>
</reference>
<sequence>MIFSITIIQKNPLATFRKAEVDNWIEQIKTLTERLTIEQNHSIIKDELIANQRENIRHLKKEQLNNK</sequence>
<accession>A0A4Q9HGB2</accession>
<name>A0A4Q9HGB2_9SPHI</name>